<evidence type="ECO:0000313" key="1">
    <source>
        <dbReference type="EMBL" id="QJA70939.1"/>
    </source>
</evidence>
<dbReference type="AlphaFoldDB" id="A0A6M3L3D5"/>
<gene>
    <name evidence="1" type="ORF">MM415A03462_0010</name>
    <name evidence="2" type="ORF">MM415B02878_0013</name>
</gene>
<accession>A0A6M3L3D5</accession>
<evidence type="ECO:0000313" key="2">
    <source>
        <dbReference type="EMBL" id="QJA87865.1"/>
    </source>
</evidence>
<sequence length="59" mass="6787">MAVFINGGIPVALYSVLRKHYEDFYAGKLLCPCDEECPKNCDGDHFYQLPTEYPPLFKE</sequence>
<protein>
    <submittedName>
        <fullName evidence="2">Uncharacterized protein</fullName>
    </submittedName>
</protein>
<name>A0A6M3L3D5_9ZZZZ</name>
<proteinExistence type="predicted"/>
<organism evidence="2">
    <name type="scientific">viral metagenome</name>
    <dbReference type="NCBI Taxonomy" id="1070528"/>
    <lineage>
        <taxon>unclassified sequences</taxon>
        <taxon>metagenomes</taxon>
        <taxon>organismal metagenomes</taxon>
    </lineage>
</organism>
<dbReference type="EMBL" id="MT142737">
    <property type="protein sequence ID" value="QJA87865.1"/>
    <property type="molecule type" value="Genomic_DNA"/>
</dbReference>
<dbReference type="EMBL" id="MT141833">
    <property type="protein sequence ID" value="QJA70939.1"/>
    <property type="molecule type" value="Genomic_DNA"/>
</dbReference>
<reference evidence="2" key="1">
    <citation type="submission" date="2020-03" db="EMBL/GenBank/DDBJ databases">
        <title>The deep terrestrial virosphere.</title>
        <authorList>
            <person name="Holmfeldt K."/>
            <person name="Nilsson E."/>
            <person name="Simone D."/>
            <person name="Lopez-Fernandez M."/>
            <person name="Wu X."/>
            <person name="de Brujin I."/>
            <person name="Lundin D."/>
            <person name="Andersson A."/>
            <person name="Bertilsson S."/>
            <person name="Dopson M."/>
        </authorList>
    </citation>
    <scope>NUCLEOTIDE SEQUENCE</scope>
    <source>
        <strain evidence="1">MM415A03462</strain>
        <strain evidence="2">MM415B02878</strain>
    </source>
</reference>